<dbReference type="InterPro" id="IPR052712">
    <property type="entry name" value="Acid_resist_chaperone_HdeD"/>
</dbReference>
<feature type="transmembrane region" description="Helical" evidence="1">
    <location>
        <begin position="100"/>
        <end position="120"/>
    </location>
</feature>
<dbReference type="Proteomes" id="UP000004671">
    <property type="component" value="Chromosome"/>
</dbReference>
<name>H1XSH1_CALAY</name>
<feature type="transmembrane region" description="Helical" evidence="1">
    <location>
        <begin position="20"/>
        <end position="41"/>
    </location>
</feature>
<dbReference type="KEGG" id="caby:Cabys_502"/>
<evidence type="ECO:0000313" key="5">
    <source>
        <dbReference type="Proteomes" id="UP000183868"/>
    </source>
</evidence>
<evidence type="ECO:0000256" key="1">
    <source>
        <dbReference type="SAM" id="Phobius"/>
    </source>
</evidence>
<feature type="transmembrane region" description="Helical" evidence="1">
    <location>
        <begin position="157"/>
        <end position="181"/>
    </location>
</feature>
<dbReference type="Pfam" id="PF03729">
    <property type="entry name" value="DUF308"/>
    <property type="match status" value="2"/>
</dbReference>
<keyword evidence="4" id="KW-1185">Reference proteome</keyword>
<dbReference type="HOGENOM" id="CLU_091585_2_0_0"/>
<dbReference type="OrthoDB" id="9815400at2"/>
<feature type="transmembrane region" description="Helical" evidence="1">
    <location>
        <begin position="132"/>
        <end position="151"/>
    </location>
</feature>
<dbReference type="STRING" id="880073.Cabys_502"/>
<accession>H1XSH1</accession>
<keyword evidence="1" id="KW-0812">Transmembrane</keyword>
<reference evidence="3 4" key="1">
    <citation type="submission" date="2011-09" db="EMBL/GenBank/DDBJ databases">
        <title>The permanent draft genome of Caldithrix abyssi DSM 13497.</title>
        <authorList>
            <consortium name="US DOE Joint Genome Institute (JGI-PGF)"/>
            <person name="Lucas S."/>
            <person name="Han J."/>
            <person name="Lapidus A."/>
            <person name="Bruce D."/>
            <person name="Goodwin L."/>
            <person name="Pitluck S."/>
            <person name="Peters L."/>
            <person name="Kyrpides N."/>
            <person name="Mavromatis K."/>
            <person name="Ivanova N."/>
            <person name="Mikhailova N."/>
            <person name="Chertkov O."/>
            <person name="Detter J.C."/>
            <person name="Tapia R."/>
            <person name="Han C."/>
            <person name="Land M."/>
            <person name="Hauser L."/>
            <person name="Markowitz V."/>
            <person name="Cheng J.-F."/>
            <person name="Hugenholtz P."/>
            <person name="Woyke T."/>
            <person name="Wu D."/>
            <person name="Spring S."/>
            <person name="Brambilla E."/>
            <person name="Klenk H.-P."/>
            <person name="Eisen J.A."/>
        </authorList>
    </citation>
    <scope>NUCLEOTIDE SEQUENCE [LARGE SCALE GENOMIC DNA]</scope>
    <source>
        <strain evidence="3 4">DSM 13497</strain>
    </source>
</reference>
<dbReference type="FunCoup" id="H1XSH1">
    <property type="interactions" value="32"/>
</dbReference>
<dbReference type="AlphaFoldDB" id="H1XSH1"/>
<dbReference type="eggNOG" id="COG3247">
    <property type="taxonomic scope" value="Bacteria"/>
</dbReference>
<evidence type="ECO:0000313" key="4">
    <source>
        <dbReference type="Proteomes" id="UP000004671"/>
    </source>
</evidence>
<protein>
    <submittedName>
        <fullName evidence="2">Uncharacterized membrane protein HdeD, DUF308 family</fullName>
    </submittedName>
</protein>
<evidence type="ECO:0000313" key="3">
    <source>
        <dbReference type="EMBL" id="EHO41383.1"/>
    </source>
</evidence>
<proteinExistence type="predicted"/>
<gene>
    <name evidence="2" type="ORF">Cabys_502</name>
    <name evidence="3" type="ORF">Calab_1767</name>
</gene>
<keyword evidence="1" id="KW-1133">Transmembrane helix</keyword>
<dbReference type="RefSeq" id="WP_006928501.1">
    <property type="nucleotide sequence ID" value="NZ_CM001402.1"/>
</dbReference>
<reference evidence="2 5" key="2">
    <citation type="submission" date="2016-11" db="EMBL/GenBank/DDBJ databases">
        <title>Genomic analysis of Caldithrix abyssi and proposal of a novel bacterial phylum Caldithrichaeota.</title>
        <authorList>
            <person name="Kublanov I."/>
            <person name="Sigalova O."/>
            <person name="Gavrilov S."/>
            <person name="Lebedinsky A."/>
            <person name="Ivanova N."/>
            <person name="Daum C."/>
            <person name="Reddy T."/>
            <person name="Klenk H.P."/>
            <person name="Goker M."/>
            <person name="Reva O."/>
            <person name="Miroshnichenko M."/>
            <person name="Kyprides N."/>
            <person name="Woyke T."/>
            <person name="Gelfand M."/>
        </authorList>
    </citation>
    <scope>NUCLEOTIDE SEQUENCE [LARGE SCALE GENOMIC DNA]</scope>
    <source>
        <strain evidence="2 5">LF13</strain>
    </source>
</reference>
<dbReference type="EMBL" id="CP018099">
    <property type="protein sequence ID" value="APF17253.1"/>
    <property type="molecule type" value="Genomic_DNA"/>
</dbReference>
<evidence type="ECO:0000313" key="2">
    <source>
        <dbReference type="EMBL" id="APF17253.1"/>
    </source>
</evidence>
<sequence>MKSKEILIEVKELPASWKWLLILGVLNLLFGAIGISIAGLVTITTTILFGILMFISGVLQTYHWFKEKDASWSGRIPHLIFALLYLAGGVVIFIDPLSGASALTIMLAVVFILIGALRLGLSTLLAIHGWRWLQHAIGGILALVLGIYILINWPISSLWVIGLLISVEMILNGWQMIIVALKTKKLEKNM</sequence>
<dbReference type="InParanoid" id="H1XSH1"/>
<dbReference type="PaxDb" id="880073-Calab_1767"/>
<dbReference type="Proteomes" id="UP000183868">
    <property type="component" value="Chromosome"/>
</dbReference>
<feature type="transmembrane region" description="Helical" evidence="1">
    <location>
        <begin position="47"/>
        <end position="65"/>
    </location>
</feature>
<dbReference type="EMBL" id="CM001402">
    <property type="protein sequence ID" value="EHO41383.1"/>
    <property type="molecule type" value="Genomic_DNA"/>
</dbReference>
<organism evidence="3 4">
    <name type="scientific">Caldithrix abyssi DSM 13497</name>
    <dbReference type="NCBI Taxonomy" id="880073"/>
    <lineage>
        <taxon>Bacteria</taxon>
        <taxon>Pseudomonadati</taxon>
        <taxon>Calditrichota</taxon>
        <taxon>Calditrichia</taxon>
        <taxon>Calditrichales</taxon>
        <taxon>Calditrichaceae</taxon>
        <taxon>Caldithrix</taxon>
    </lineage>
</organism>
<feature type="transmembrane region" description="Helical" evidence="1">
    <location>
        <begin position="77"/>
        <end position="94"/>
    </location>
</feature>
<dbReference type="PANTHER" id="PTHR34989">
    <property type="entry name" value="PROTEIN HDED"/>
    <property type="match status" value="1"/>
</dbReference>
<dbReference type="GO" id="GO:0005886">
    <property type="term" value="C:plasma membrane"/>
    <property type="evidence" value="ECO:0007669"/>
    <property type="project" value="TreeGrafter"/>
</dbReference>
<dbReference type="PANTHER" id="PTHR34989:SF1">
    <property type="entry name" value="PROTEIN HDED"/>
    <property type="match status" value="1"/>
</dbReference>
<keyword evidence="1" id="KW-0472">Membrane</keyword>
<dbReference type="InterPro" id="IPR005325">
    <property type="entry name" value="DUF308_memb"/>
</dbReference>